<evidence type="ECO:0000313" key="1">
    <source>
        <dbReference type="EMBL" id="EDS74984.1"/>
    </source>
</evidence>
<proteinExistence type="predicted"/>
<dbReference type="eggNOG" id="COG1633">
    <property type="taxonomic scope" value="Bacteria"/>
</dbReference>
<dbReference type="InterPro" id="IPR012347">
    <property type="entry name" value="Ferritin-like"/>
</dbReference>
<organism evidence="1 2">
    <name type="scientific">Thomasclavelia spiroformis DSM 1552</name>
    <dbReference type="NCBI Taxonomy" id="428126"/>
    <lineage>
        <taxon>Bacteria</taxon>
        <taxon>Bacillati</taxon>
        <taxon>Bacillota</taxon>
        <taxon>Erysipelotrichia</taxon>
        <taxon>Erysipelotrichales</taxon>
        <taxon>Coprobacillaceae</taxon>
        <taxon>Thomasclavelia</taxon>
    </lineage>
</organism>
<evidence type="ECO:0000313" key="2">
    <source>
        <dbReference type="Proteomes" id="UP000004910"/>
    </source>
</evidence>
<gene>
    <name evidence="1" type="ORF">CLOSPI_01299</name>
</gene>
<dbReference type="HOGENOM" id="CLU_117545_0_0_9"/>
<accession>B1C242</accession>
<dbReference type="OrthoDB" id="573482at2"/>
<dbReference type="AlphaFoldDB" id="B1C242"/>
<dbReference type="InterPro" id="IPR009078">
    <property type="entry name" value="Ferritin-like_SF"/>
</dbReference>
<dbReference type="EMBL" id="ABIK02000008">
    <property type="protein sequence ID" value="EDS74984.1"/>
    <property type="molecule type" value="Genomic_DNA"/>
</dbReference>
<comment type="caution">
    <text evidence="1">The sequence shown here is derived from an EMBL/GenBank/DDBJ whole genome shotgun (WGS) entry which is preliminary data.</text>
</comment>
<sequence length="176" mass="20732">MVMRRDKMYLNYYNMCTPYNQDYEINDRNSELQLDSEEIITLNQAISLIKQSIGNEKEDEMFYNVLIKQAPTNEEKEIIKSIRNDERKHNRILRRLYYEFTGQILPESTLSNNSEINMDYKSNLKLALFGELNAVAKYRKILGTMPSGNSYTLLMSIMTDELRHASKYNFLISNAK</sequence>
<dbReference type="SUPFAM" id="SSF47240">
    <property type="entry name" value="Ferritin-like"/>
    <property type="match status" value="1"/>
</dbReference>
<protein>
    <recommendedName>
        <fullName evidence="3">Rubrerythrin</fullName>
    </recommendedName>
</protein>
<name>B1C242_9FIRM</name>
<reference evidence="1" key="1">
    <citation type="submission" date="2008-02" db="EMBL/GenBank/DDBJ databases">
        <authorList>
            <person name="Fulton L."/>
            <person name="Clifton S."/>
            <person name="Fulton B."/>
            <person name="Xu J."/>
            <person name="Minx P."/>
            <person name="Pepin K.H."/>
            <person name="Johnson M."/>
            <person name="Thiruvilangam P."/>
            <person name="Bhonagiri V."/>
            <person name="Nash W.E."/>
            <person name="Mardis E.R."/>
            <person name="Wilson R.K."/>
        </authorList>
    </citation>
    <scope>NUCLEOTIDE SEQUENCE [LARGE SCALE GENOMIC DNA]</scope>
    <source>
        <strain evidence="1">DSM 1552</strain>
    </source>
</reference>
<dbReference type="Gene3D" id="1.20.1260.10">
    <property type="match status" value="1"/>
</dbReference>
<dbReference type="Pfam" id="PF13668">
    <property type="entry name" value="Ferritin_2"/>
    <property type="match status" value="1"/>
</dbReference>
<dbReference type="CDD" id="cd00657">
    <property type="entry name" value="Ferritin_like"/>
    <property type="match status" value="1"/>
</dbReference>
<dbReference type="STRING" id="428126.CLOSPI_01299"/>
<reference evidence="1" key="2">
    <citation type="submission" date="2014-06" db="EMBL/GenBank/DDBJ databases">
        <title>Draft genome sequence of Clostridium spiroforme (DSM 1552).</title>
        <authorList>
            <person name="Sudarsanam P."/>
            <person name="Ley R."/>
            <person name="Guruge J."/>
            <person name="Turnbaugh P.J."/>
            <person name="Mahowald M."/>
            <person name="Liep D."/>
            <person name="Gordon J."/>
        </authorList>
    </citation>
    <scope>NUCLEOTIDE SEQUENCE</scope>
    <source>
        <strain evidence="1">DSM 1552</strain>
    </source>
</reference>
<keyword evidence="2" id="KW-1185">Reference proteome</keyword>
<dbReference type="Proteomes" id="UP000004910">
    <property type="component" value="Unassembled WGS sequence"/>
</dbReference>
<evidence type="ECO:0008006" key="3">
    <source>
        <dbReference type="Google" id="ProtNLM"/>
    </source>
</evidence>